<organism evidence="2 3">
    <name type="scientific">Acanthochromis polyacanthus</name>
    <name type="common">spiny chromis</name>
    <dbReference type="NCBI Taxonomy" id="80966"/>
    <lineage>
        <taxon>Eukaryota</taxon>
        <taxon>Metazoa</taxon>
        <taxon>Chordata</taxon>
        <taxon>Craniata</taxon>
        <taxon>Vertebrata</taxon>
        <taxon>Euteleostomi</taxon>
        <taxon>Actinopterygii</taxon>
        <taxon>Neopterygii</taxon>
        <taxon>Teleostei</taxon>
        <taxon>Neoteleostei</taxon>
        <taxon>Acanthomorphata</taxon>
        <taxon>Ovalentaria</taxon>
        <taxon>Pomacentridae</taxon>
        <taxon>Acanthochromis</taxon>
    </lineage>
</organism>
<keyword evidence="1" id="KW-1133">Transmembrane helix</keyword>
<dbReference type="InParanoid" id="A0A3Q1FJQ8"/>
<accession>A0A3Q1FJQ8</accession>
<protein>
    <recommendedName>
        <fullName evidence="4">G-protein coupled receptors family 1 profile domain-containing protein</fullName>
    </recommendedName>
</protein>
<evidence type="ECO:0008006" key="4">
    <source>
        <dbReference type="Google" id="ProtNLM"/>
    </source>
</evidence>
<sequence>MNRVFICDLEGFYVPPGYDSLLFVLALLSYVAVLLGNGLVVSIIVLDKSLHRPMFTILIILDCPFGF</sequence>
<evidence type="ECO:0000256" key="1">
    <source>
        <dbReference type="SAM" id="Phobius"/>
    </source>
</evidence>
<keyword evidence="1" id="KW-0812">Transmembrane</keyword>
<keyword evidence="3" id="KW-1185">Reference proteome</keyword>
<dbReference type="GeneTree" id="ENSGT00940000175125"/>
<dbReference type="Ensembl" id="ENSAPOT00000005540.1">
    <property type="protein sequence ID" value="ENSAPOP00000007095.1"/>
    <property type="gene ID" value="ENSAPOG00000008992.1"/>
</dbReference>
<keyword evidence="1" id="KW-0472">Membrane</keyword>
<reference evidence="2" key="1">
    <citation type="submission" date="2025-08" db="UniProtKB">
        <authorList>
            <consortium name="Ensembl"/>
        </authorList>
    </citation>
    <scope>IDENTIFICATION</scope>
</reference>
<feature type="transmembrane region" description="Helical" evidence="1">
    <location>
        <begin position="20"/>
        <end position="46"/>
    </location>
</feature>
<dbReference type="SUPFAM" id="SSF81321">
    <property type="entry name" value="Family A G protein-coupled receptor-like"/>
    <property type="match status" value="1"/>
</dbReference>
<dbReference type="Proteomes" id="UP000257200">
    <property type="component" value="Unplaced"/>
</dbReference>
<dbReference type="AlphaFoldDB" id="A0A3Q1FJQ8"/>
<evidence type="ECO:0000313" key="3">
    <source>
        <dbReference type="Proteomes" id="UP000257200"/>
    </source>
</evidence>
<reference evidence="2" key="2">
    <citation type="submission" date="2025-09" db="UniProtKB">
        <authorList>
            <consortium name="Ensembl"/>
        </authorList>
    </citation>
    <scope>IDENTIFICATION</scope>
</reference>
<name>A0A3Q1FJQ8_9TELE</name>
<proteinExistence type="predicted"/>
<dbReference type="STRING" id="80966.ENSAPOP00000007095"/>
<evidence type="ECO:0000313" key="2">
    <source>
        <dbReference type="Ensembl" id="ENSAPOP00000007095.1"/>
    </source>
</evidence>